<evidence type="ECO:0000256" key="5">
    <source>
        <dbReference type="ARBA" id="ARBA00022723"/>
    </source>
</evidence>
<evidence type="ECO:0000256" key="6">
    <source>
        <dbReference type="ARBA" id="ARBA00022801"/>
    </source>
</evidence>
<evidence type="ECO:0000313" key="12">
    <source>
        <dbReference type="Proteomes" id="UP001163687"/>
    </source>
</evidence>
<reference evidence="11" key="1">
    <citation type="submission" date="2022-03" db="EMBL/GenBank/DDBJ databases">
        <title>Complete genome sequence of Caldinitratiruptor microaerophilus.</title>
        <authorList>
            <person name="Mukaiyama R."/>
            <person name="Nishiyama T."/>
            <person name="Ueda K."/>
        </authorList>
    </citation>
    <scope>NUCLEOTIDE SEQUENCE</scope>
    <source>
        <strain evidence="11">JCM 16183</strain>
    </source>
</reference>
<dbReference type="SUPFAM" id="SSF64438">
    <property type="entry name" value="CNF1/YfiH-like putative cysteine hydrolases"/>
    <property type="match status" value="1"/>
</dbReference>
<comment type="catalytic activity">
    <reaction evidence="8">
        <text>adenosine + H2O + H(+) = inosine + NH4(+)</text>
        <dbReference type="Rhea" id="RHEA:24408"/>
        <dbReference type="ChEBI" id="CHEBI:15377"/>
        <dbReference type="ChEBI" id="CHEBI:15378"/>
        <dbReference type="ChEBI" id="CHEBI:16335"/>
        <dbReference type="ChEBI" id="CHEBI:17596"/>
        <dbReference type="ChEBI" id="CHEBI:28938"/>
        <dbReference type="EC" id="3.5.4.4"/>
    </reaction>
    <physiologicalReaction direction="left-to-right" evidence="8">
        <dbReference type="Rhea" id="RHEA:24409"/>
    </physiologicalReaction>
</comment>
<dbReference type="Gene3D" id="3.60.140.10">
    <property type="entry name" value="CNF1/YfiH-like putative cysteine hydrolases"/>
    <property type="match status" value="1"/>
</dbReference>
<dbReference type="PANTHER" id="PTHR30616">
    <property type="entry name" value="UNCHARACTERIZED PROTEIN YFIH"/>
    <property type="match status" value="1"/>
</dbReference>
<comment type="catalytic activity">
    <reaction evidence="10">
        <text>S-methyl-5'-thioadenosine + phosphate = 5-(methylsulfanyl)-alpha-D-ribose 1-phosphate + adenine</text>
        <dbReference type="Rhea" id="RHEA:11852"/>
        <dbReference type="ChEBI" id="CHEBI:16708"/>
        <dbReference type="ChEBI" id="CHEBI:17509"/>
        <dbReference type="ChEBI" id="CHEBI:43474"/>
        <dbReference type="ChEBI" id="CHEBI:58533"/>
        <dbReference type="EC" id="2.4.2.28"/>
    </reaction>
    <physiologicalReaction direction="left-to-right" evidence="10">
        <dbReference type="Rhea" id="RHEA:11853"/>
    </physiologicalReaction>
</comment>
<keyword evidence="5" id="KW-0479">Metal-binding</keyword>
<organism evidence="11 12">
    <name type="scientific">Caldinitratiruptor microaerophilus</name>
    <dbReference type="NCBI Taxonomy" id="671077"/>
    <lineage>
        <taxon>Bacteria</taxon>
        <taxon>Bacillati</taxon>
        <taxon>Bacillota</taxon>
        <taxon>Clostridia</taxon>
        <taxon>Eubacteriales</taxon>
        <taxon>Symbiobacteriaceae</taxon>
        <taxon>Caldinitratiruptor</taxon>
    </lineage>
</organism>
<dbReference type="Proteomes" id="UP001163687">
    <property type="component" value="Chromosome"/>
</dbReference>
<dbReference type="InterPro" id="IPR038371">
    <property type="entry name" value="Cu_polyphenol_OxRdtase_sf"/>
</dbReference>
<evidence type="ECO:0000256" key="1">
    <source>
        <dbReference type="ARBA" id="ARBA00000553"/>
    </source>
</evidence>
<dbReference type="GO" id="GO:0017061">
    <property type="term" value="F:S-methyl-5-thioadenosine phosphorylase activity"/>
    <property type="evidence" value="ECO:0007669"/>
    <property type="project" value="UniProtKB-EC"/>
</dbReference>
<protein>
    <submittedName>
        <fullName evidence="11">Laccase domain protein</fullName>
    </submittedName>
</protein>
<name>A0AA35CLR7_9FIRM</name>
<comment type="catalytic activity">
    <reaction evidence="9">
        <text>adenosine + phosphate = alpha-D-ribose 1-phosphate + adenine</text>
        <dbReference type="Rhea" id="RHEA:27642"/>
        <dbReference type="ChEBI" id="CHEBI:16335"/>
        <dbReference type="ChEBI" id="CHEBI:16708"/>
        <dbReference type="ChEBI" id="CHEBI:43474"/>
        <dbReference type="ChEBI" id="CHEBI:57720"/>
        <dbReference type="EC" id="2.4.2.1"/>
    </reaction>
    <physiologicalReaction direction="left-to-right" evidence="9">
        <dbReference type="Rhea" id="RHEA:27643"/>
    </physiologicalReaction>
</comment>
<gene>
    <name evidence="11" type="ORF">caldi_18330</name>
</gene>
<dbReference type="PANTHER" id="PTHR30616:SF2">
    <property type="entry name" value="PURINE NUCLEOSIDE PHOSPHORYLASE LACC1"/>
    <property type="match status" value="1"/>
</dbReference>
<evidence type="ECO:0000256" key="3">
    <source>
        <dbReference type="ARBA" id="ARBA00007353"/>
    </source>
</evidence>
<keyword evidence="6" id="KW-0378">Hydrolase</keyword>
<dbReference type="GO" id="GO:0005507">
    <property type="term" value="F:copper ion binding"/>
    <property type="evidence" value="ECO:0007669"/>
    <property type="project" value="TreeGrafter"/>
</dbReference>
<dbReference type="InterPro" id="IPR011324">
    <property type="entry name" value="Cytotoxic_necrot_fac-like_cat"/>
</dbReference>
<dbReference type="InterPro" id="IPR003730">
    <property type="entry name" value="Cu_polyphenol_OxRdtase"/>
</dbReference>
<comment type="similarity">
    <text evidence="3">Belongs to the purine nucleoside phosphorylase YfiH/LACC1 family.</text>
</comment>
<evidence type="ECO:0000256" key="4">
    <source>
        <dbReference type="ARBA" id="ARBA00022679"/>
    </source>
</evidence>
<accession>A0AA35CLR7</accession>
<dbReference type="Pfam" id="PF02578">
    <property type="entry name" value="Cu-oxidase_4"/>
    <property type="match status" value="1"/>
</dbReference>
<evidence type="ECO:0000313" key="11">
    <source>
        <dbReference type="EMBL" id="BDG60743.1"/>
    </source>
</evidence>
<evidence type="ECO:0000256" key="8">
    <source>
        <dbReference type="ARBA" id="ARBA00047989"/>
    </source>
</evidence>
<evidence type="ECO:0000256" key="2">
    <source>
        <dbReference type="ARBA" id="ARBA00003215"/>
    </source>
</evidence>
<dbReference type="KEGG" id="cmic:caldi_18330"/>
<keyword evidence="12" id="KW-1185">Reference proteome</keyword>
<evidence type="ECO:0000256" key="9">
    <source>
        <dbReference type="ARBA" id="ARBA00048968"/>
    </source>
</evidence>
<sequence>MPGVGTVPQWLNAGAVRALRFPFLEQLGGLRTAFTSRHGGVTEGPRGSLNLSYGVGDDPRRVAENRRRALALLGLPPERAVVAGLVHGVRVARVDGPLPDTGPGAGAGDRSGLVPGVDALVTATPGLALVVTTADCVPVFLFDPRRRAAALVHAGWRGTARGAAGHAVRALAAEYGSRPGDLWAVVGPSIGPCCYEVDEPVVAAFEEGQDGAVRAGPGSWLRRGRAPGRWRLDLWAANRDQVVACGVPAAQVQVAGICTACHVADFFSHRAQRGQAGRQAAIVVLDGEGRAS</sequence>
<evidence type="ECO:0000256" key="10">
    <source>
        <dbReference type="ARBA" id="ARBA00049893"/>
    </source>
</evidence>
<proteinExistence type="inferred from homology"/>
<dbReference type="EMBL" id="AP025628">
    <property type="protein sequence ID" value="BDG60743.1"/>
    <property type="molecule type" value="Genomic_DNA"/>
</dbReference>
<comment type="function">
    <text evidence="2">Purine nucleoside enzyme that catalyzes the phosphorolysis of adenosine and inosine nucleosides, yielding D-ribose 1-phosphate and the respective free bases, adenine and hypoxanthine. Also catalyzes the phosphorolysis of S-methyl-5'-thioadenosine into adenine and S-methyl-5-thio-alpha-D-ribose 1-phosphate. Also has adenosine deaminase activity.</text>
</comment>
<dbReference type="CDD" id="cd16833">
    <property type="entry name" value="YfiH"/>
    <property type="match status" value="1"/>
</dbReference>
<dbReference type="AlphaFoldDB" id="A0AA35CLR7"/>
<keyword evidence="7" id="KW-0862">Zinc</keyword>
<keyword evidence="4" id="KW-0808">Transferase</keyword>
<evidence type="ECO:0000256" key="7">
    <source>
        <dbReference type="ARBA" id="ARBA00022833"/>
    </source>
</evidence>
<dbReference type="GO" id="GO:0016787">
    <property type="term" value="F:hydrolase activity"/>
    <property type="evidence" value="ECO:0007669"/>
    <property type="project" value="UniProtKB-KW"/>
</dbReference>
<comment type="catalytic activity">
    <reaction evidence="1">
        <text>inosine + phosphate = alpha-D-ribose 1-phosphate + hypoxanthine</text>
        <dbReference type="Rhea" id="RHEA:27646"/>
        <dbReference type="ChEBI" id="CHEBI:17368"/>
        <dbReference type="ChEBI" id="CHEBI:17596"/>
        <dbReference type="ChEBI" id="CHEBI:43474"/>
        <dbReference type="ChEBI" id="CHEBI:57720"/>
        <dbReference type="EC" id="2.4.2.1"/>
    </reaction>
    <physiologicalReaction direction="left-to-right" evidence="1">
        <dbReference type="Rhea" id="RHEA:27647"/>
    </physiologicalReaction>
</comment>